<dbReference type="PANTHER" id="PTHR11803">
    <property type="entry name" value="2-IMINOBUTANOATE/2-IMINOPROPANOATE DEAMINASE RIDA"/>
    <property type="match status" value="1"/>
</dbReference>
<organism evidence="1 2">
    <name type="scientific">Clonostachys rhizophaga</name>
    <dbReference type="NCBI Taxonomy" id="160324"/>
    <lineage>
        <taxon>Eukaryota</taxon>
        <taxon>Fungi</taxon>
        <taxon>Dikarya</taxon>
        <taxon>Ascomycota</taxon>
        <taxon>Pezizomycotina</taxon>
        <taxon>Sordariomycetes</taxon>
        <taxon>Hypocreomycetidae</taxon>
        <taxon>Hypocreales</taxon>
        <taxon>Bionectriaceae</taxon>
        <taxon>Clonostachys</taxon>
    </lineage>
</organism>
<name>A0A9N9VVG8_9HYPO</name>
<dbReference type="GO" id="GO:0019239">
    <property type="term" value="F:deaminase activity"/>
    <property type="evidence" value="ECO:0007669"/>
    <property type="project" value="TreeGrafter"/>
</dbReference>
<proteinExistence type="predicted"/>
<dbReference type="Gene3D" id="3.30.1330.40">
    <property type="entry name" value="RutC-like"/>
    <property type="match status" value="1"/>
</dbReference>
<dbReference type="CDD" id="cd00448">
    <property type="entry name" value="YjgF_YER057c_UK114_family"/>
    <property type="match status" value="1"/>
</dbReference>
<evidence type="ECO:0008006" key="3">
    <source>
        <dbReference type="Google" id="ProtNLM"/>
    </source>
</evidence>
<evidence type="ECO:0000313" key="1">
    <source>
        <dbReference type="EMBL" id="CAH0034565.1"/>
    </source>
</evidence>
<comment type="caution">
    <text evidence="1">The sequence shown here is derived from an EMBL/GenBank/DDBJ whole genome shotgun (WGS) entry which is preliminary data.</text>
</comment>
<dbReference type="Proteomes" id="UP000696573">
    <property type="component" value="Unassembled WGS sequence"/>
</dbReference>
<dbReference type="EMBL" id="CABFNQ020000750">
    <property type="protein sequence ID" value="CAH0034565.1"/>
    <property type="molecule type" value="Genomic_DNA"/>
</dbReference>
<dbReference type="GO" id="GO:0005739">
    <property type="term" value="C:mitochondrion"/>
    <property type="evidence" value="ECO:0007669"/>
    <property type="project" value="TreeGrafter"/>
</dbReference>
<dbReference type="GO" id="GO:0005829">
    <property type="term" value="C:cytosol"/>
    <property type="evidence" value="ECO:0007669"/>
    <property type="project" value="TreeGrafter"/>
</dbReference>
<keyword evidence="2" id="KW-1185">Reference proteome</keyword>
<dbReference type="InterPro" id="IPR035959">
    <property type="entry name" value="RutC-like_sf"/>
</dbReference>
<dbReference type="InterPro" id="IPR006175">
    <property type="entry name" value="YjgF/YER057c/UK114"/>
</dbReference>
<dbReference type="OrthoDB" id="309640at2759"/>
<evidence type="ECO:0000313" key="2">
    <source>
        <dbReference type="Proteomes" id="UP000696573"/>
    </source>
</evidence>
<dbReference type="SUPFAM" id="SSF55298">
    <property type="entry name" value="YjgF-like"/>
    <property type="match status" value="1"/>
</dbReference>
<accession>A0A9N9VVG8</accession>
<dbReference type="Pfam" id="PF01042">
    <property type="entry name" value="Ribonuc_L-PSP"/>
    <property type="match status" value="1"/>
</dbReference>
<protein>
    <recommendedName>
        <fullName evidence="3">2-aminomuconate deaminase</fullName>
    </recommendedName>
</protein>
<sequence>MSRNGSAVILAGASSAPYPQGRLAISTAKTHTFFISGVTSRRADGSLGGVQIANDGTVTLSIEEQTSAALENIDAIIKEATNGKGGLDNVIDVTVFLTNLGADYAGMNKIWVKAWPNREGAPARTCVGVKELPSPNLLVELKATALIEDN</sequence>
<gene>
    <name evidence="1" type="ORF">CRHIZ90672A_00009329</name>
</gene>
<dbReference type="PANTHER" id="PTHR11803:SF48">
    <property type="entry name" value="2-AMINOMUCONATE DEAMINASE"/>
    <property type="match status" value="1"/>
</dbReference>
<dbReference type="AlphaFoldDB" id="A0A9N9VVG8"/>
<reference evidence="1" key="1">
    <citation type="submission" date="2021-10" db="EMBL/GenBank/DDBJ databases">
        <authorList>
            <person name="Piombo E."/>
        </authorList>
    </citation>
    <scope>NUCLEOTIDE SEQUENCE</scope>
</reference>